<dbReference type="AlphaFoldDB" id="X0TUM4"/>
<protein>
    <recommendedName>
        <fullName evidence="1">Alpha/beta hydrolase domain-containing protein</fullName>
    </recommendedName>
</protein>
<gene>
    <name evidence="2" type="ORF">S01H1_29651</name>
</gene>
<evidence type="ECO:0000259" key="1">
    <source>
        <dbReference type="Pfam" id="PF20091"/>
    </source>
</evidence>
<feature type="non-terminal residue" evidence="2">
    <location>
        <position position="1"/>
    </location>
</feature>
<dbReference type="InterPro" id="IPR045394">
    <property type="entry name" value="Abhydrolase_dom"/>
</dbReference>
<accession>X0TUM4</accession>
<feature type="non-terminal residue" evidence="2">
    <location>
        <position position="276"/>
    </location>
</feature>
<sequence>SGFLPKMFFINTTTDYWTRAASLLHTDVEGKNDTGIDPNVRMYFIAGRQHVDSRVGIIGRALLTALDQWISLDIKPPDSHIPKISNGSLVTLEAYCNALPDIPGIQTPRSFYNPYRLDLGPRWDTDGIADNVPPKIGPRFVALVPQVNEDGNEIAGVQLPEIAVPLASFTGWFMRSPSFSNTLRINVGRIWPFPRTTDERKQNSDPRKAIFELYPTKADYMFKVTECLLELNRQRFLLDEDVTNLLKQAAQQSSLIEEMRHRDLRFVAEVAIEEGA</sequence>
<reference evidence="2" key="1">
    <citation type="journal article" date="2014" name="Front. Microbiol.">
        <title>High frequency of phylogenetically diverse reductive dehalogenase-homologous genes in deep subseafloor sedimentary metagenomes.</title>
        <authorList>
            <person name="Kawai M."/>
            <person name="Futagami T."/>
            <person name="Toyoda A."/>
            <person name="Takaki Y."/>
            <person name="Nishi S."/>
            <person name="Hori S."/>
            <person name="Arai W."/>
            <person name="Tsubouchi T."/>
            <person name="Morono Y."/>
            <person name="Uchiyama I."/>
            <person name="Ito T."/>
            <person name="Fujiyama A."/>
            <person name="Inagaki F."/>
            <person name="Takami H."/>
        </authorList>
    </citation>
    <scope>NUCLEOTIDE SEQUENCE</scope>
    <source>
        <strain evidence="2">Expedition CK06-06</strain>
    </source>
</reference>
<dbReference type="EMBL" id="BARS01018205">
    <property type="protein sequence ID" value="GAF91862.1"/>
    <property type="molecule type" value="Genomic_DNA"/>
</dbReference>
<dbReference type="Pfam" id="PF20091">
    <property type="entry name" value="Abhydrolase_10"/>
    <property type="match status" value="1"/>
</dbReference>
<organism evidence="2">
    <name type="scientific">marine sediment metagenome</name>
    <dbReference type="NCBI Taxonomy" id="412755"/>
    <lineage>
        <taxon>unclassified sequences</taxon>
        <taxon>metagenomes</taxon>
        <taxon>ecological metagenomes</taxon>
    </lineage>
</organism>
<proteinExistence type="predicted"/>
<comment type="caution">
    <text evidence="2">The sequence shown here is derived from an EMBL/GenBank/DDBJ whole genome shotgun (WGS) entry which is preliminary data.</text>
</comment>
<evidence type="ECO:0000313" key="2">
    <source>
        <dbReference type="EMBL" id="GAF91862.1"/>
    </source>
</evidence>
<name>X0TUM4_9ZZZZ</name>
<feature type="domain" description="Alpha/beta hydrolase" evidence="1">
    <location>
        <begin position="7"/>
        <end position="246"/>
    </location>
</feature>